<keyword evidence="1" id="KW-1133">Transmembrane helix</keyword>
<dbReference type="EMBL" id="MU150377">
    <property type="protein sequence ID" value="KAF9457316.1"/>
    <property type="molecule type" value="Genomic_DNA"/>
</dbReference>
<reference evidence="2" key="1">
    <citation type="submission" date="2020-11" db="EMBL/GenBank/DDBJ databases">
        <authorList>
            <consortium name="DOE Joint Genome Institute"/>
            <person name="Ahrendt S."/>
            <person name="Riley R."/>
            <person name="Andreopoulos W."/>
            <person name="Labutti K."/>
            <person name="Pangilinan J."/>
            <person name="Ruiz-Duenas F.J."/>
            <person name="Barrasa J.M."/>
            <person name="Sanchez-Garcia M."/>
            <person name="Camarero S."/>
            <person name="Miyauchi S."/>
            <person name="Serrano A."/>
            <person name="Linde D."/>
            <person name="Babiker R."/>
            <person name="Drula E."/>
            <person name="Ayuso-Fernandez I."/>
            <person name="Pacheco R."/>
            <person name="Padilla G."/>
            <person name="Ferreira P."/>
            <person name="Barriuso J."/>
            <person name="Kellner H."/>
            <person name="Castanera R."/>
            <person name="Alfaro M."/>
            <person name="Ramirez L."/>
            <person name="Pisabarro A.G."/>
            <person name="Kuo A."/>
            <person name="Tritt A."/>
            <person name="Lipzen A."/>
            <person name="He G."/>
            <person name="Yan M."/>
            <person name="Ng V."/>
            <person name="Cullen D."/>
            <person name="Martin F."/>
            <person name="Rosso M.-N."/>
            <person name="Henrissat B."/>
            <person name="Hibbett D."/>
            <person name="Martinez A.T."/>
            <person name="Grigoriev I.V."/>
        </authorList>
    </citation>
    <scope>NUCLEOTIDE SEQUENCE</scope>
    <source>
        <strain evidence="2">CBS 247.69</strain>
    </source>
</reference>
<organism evidence="2 3">
    <name type="scientific">Collybia nuda</name>
    <dbReference type="NCBI Taxonomy" id="64659"/>
    <lineage>
        <taxon>Eukaryota</taxon>
        <taxon>Fungi</taxon>
        <taxon>Dikarya</taxon>
        <taxon>Basidiomycota</taxon>
        <taxon>Agaricomycotina</taxon>
        <taxon>Agaricomycetes</taxon>
        <taxon>Agaricomycetidae</taxon>
        <taxon>Agaricales</taxon>
        <taxon>Tricholomatineae</taxon>
        <taxon>Clitocybaceae</taxon>
        <taxon>Collybia</taxon>
    </lineage>
</organism>
<proteinExistence type="predicted"/>
<evidence type="ECO:0000313" key="3">
    <source>
        <dbReference type="Proteomes" id="UP000807353"/>
    </source>
</evidence>
<sequence length="54" mass="6500">MYVTVSLFSLLSYLTSHYLIFRLSLFLISSYSVFHSHHPYYYTHFSHCYSVLNL</sequence>
<protein>
    <submittedName>
        <fullName evidence="2">Uncharacterized protein</fullName>
    </submittedName>
</protein>
<accession>A0A9P5XX49</accession>
<keyword evidence="1" id="KW-0812">Transmembrane</keyword>
<keyword evidence="3" id="KW-1185">Reference proteome</keyword>
<dbReference type="AlphaFoldDB" id="A0A9P5XX49"/>
<keyword evidence="1" id="KW-0472">Membrane</keyword>
<name>A0A9P5XX49_9AGAR</name>
<evidence type="ECO:0000256" key="1">
    <source>
        <dbReference type="SAM" id="Phobius"/>
    </source>
</evidence>
<feature type="transmembrane region" description="Helical" evidence="1">
    <location>
        <begin position="6"/>
        <end position="28"/>
    </location>
</feature>
<dbReference type="Proteomes" id="UP000807353">
    <property type="component" value="Unassembled WGS sequence"/>
</dbReference>
<evidence type="ECO:0000313" key="2">
    <source>
        <dbReference type="EMBL" id="KAF9457316.1"/>
    </source>
</evidence>
<gene>
    <name evidence="2" type="ORF">BDZ94DRAFT_1273605</name>
</gene>
<comment type="caution">
    <text evidence="2">The sequence shown here is derived from an EMBL/GenBank/DDBJ whole genome shotgun (WGS) entry which is preliminary data.</text>
</comment>